<evidence type="ECO:0000259" key="5">
    <source>
        <dbReference type="Pfam" id="PF13476"/>
    </source>
</evidence>
<dbReference type="Gene3D" id="3.40.50.300">
    <property type="entry name" value="P-loop containing nucleotide triphosphate hydrolases"/>
    <property type="match status" value="2"/>
</dbReference>
<feature type="coiled-coil region" evidence="4">
    <location>
        <begin position="176"/>
        <end position="203"/>
    </location>
</feature>
<dbReference type="SUPFAM" id="SSF52540">
    <property type="entry name" value="P-loop containing nucleoside triphosphate hydrolases"/>
    <property type="match status" value="2"/>
</dbReference>
<dbReference type="GO" id="GO:0006302">
    <property type="term" value="P:double-strand break repair"/>
    <property type="evidence" value="ECO:0007669"/>
    <property type="project" value="InterPro"/>
</dbReference>
<keyword evidence="6" id="KW-0378">Hydrolase</keyword>
<dbReference type="Pfam" id="PF13558">
    <property type="entry name" value="SbcC_Walker_B"/>
    <property type="match status" value="1"/>
</dbReference>
<evidence type="ECO:0000256" key="4">
    <source>
        <dbReference type="SAM" id="Coils"/>
    </source>
</evidence>
<dbReference type="InterPro" id="IPR027417">
    <property type="entry name" value="P-loop_NTPase"/>
</dbReference>
<evidence type="ECO:0000313" key="6">
    <source>
        <dbReference type="EMBL" id="PRY75645.1"/>
    </source>
</evidence>
<dbReference type="PANTHER" id="PTHR32114:SF2">
    <property type="entry name" value="ABC TRANSPORTER ABCH.3"/>
    <property type="match status" value="1"/>
</dbReference>
<evidence type="ECO:0000256" key="2">
    <source>
        <dbReference type="ARBA" id="ARBA00011322"/>
    </source>
</evidence>
<proteinExistence type="inferred from homology"/>
<comment type="subunit">
    <text evidence="2">Heterodimer of SbcC and SbcD.</text>
</comment>
<accession>A0A2T0VVU1</accession>
<dbReference type="PANTHER" id="PTHR32114">
    <property type="entry name" value="ABC TRANSPORTER ABCH.3"/>
    <property type="match status" value="1"/>
</dbReference>
<protein>
    <recommendedName>
        <fullName evidence="3">Nuclease SbcCD subunit C</fullName>
    </recommendedName>
</protein>
<dbReference type="GO" id="GO:0004527">
    <property type="term" value="F:exonuclease activity"/>
    <property type="evidence" value="ECO:0007669"/>
    <property type="project" value="UniProtKB-KW"/>
</dbReference>
<feature type="coiled-coil region" evidence="4">
    <location>
        <begin position="580"/>
        <end position="727"/>
    </location>
</feature>
<keyword evidence="7" id="KW-1185">Reference proteome</keyword>
<dbReference type="Proteomes" id="UP000238205">
    <property type="component" value="Unassembled WGS sequence"/>
</dbReference>
<keyword evidence="6" id="KW-0540">Nuclease</keyword>
<evidence type="ECO:0000256" key="3">
    <source>
        <dbReference type="ARBA" id="ARBA00013368"/>
    </source>
</evidence>
<organism evidence="6 7">
    <name type="scientific">Alkalibacterium olivapovliticus</name>
    <dbReference type="NCBI Taxonomy" id="99907"/>
    <lineage>
        <taxon>Bacteria</taxon>
        <taxon>Bacillati</taxon>
        <taxon>Bacillota</taxon>
        <taxon>Bacilli</taxon>
        <taxon>Lactobacillales</taxon>
        <taxon>Carnobacteriaceae</taxon>
        <taxon>Alkalibacterium</taxon>
    </lineage>
</organism>
<feature type="coiled-coil region" evidence="4">
    <location>
        <begin position="246"/>
        <end position="385"/>
    </location>
</feature>
<dbReference type="GO" id="GO:0016887">
    <property type="term" value="F:ATP hydrolysis activity"/>
    <property type="evidence" value="ECO:0007669"/>
    <property type="project" value="InterPro"/>
</dbReference>
<evidence type="ECO:0000256" key="1">
    <source>
        <dbReference type="ARBA" id="ARBA00006930"/>
    </source>
</evidence>
<dbReference type="Pfam" id="PF13476">
    <property type="entry name" value="AAA_23"/>
    <property type="match status" value="1"/>
</dbReference>
<gene>
    <name evidence="6" type="ORF">CLV38_13421</name>
</gene>
<dbReference type="EMBL" id="PVTO01000034">
    <property type="protein sequence ID" value="PRY75645.1"/>
    <property type="molecule type" value="Genomic_DNA"/>
</dbReference>
<feature type="domain" description="Rad50/SbcC-type AAA" evidence="5">
    <location>
        <begin position="5"/>
        <end position="236"/>
    </location>
</feature>
<name>A0A2T0VVU1_9LACT</name>
<keyword evidence="4" id="KW-0175">Coiled coil</keyword>
<sequence>MRPLKLKMSAFGPYKGEVEIDFTEFNQSSLFLVSGPTGAGKTTIFDAIAYALFDKPSKDGREKDTYKSDHASDTDLCYVYFEFELGQKRYSVRREPNQTGPGTRSKTKQILASVEFHNGENVTTKINEANKEIELLMGLTHDQFRQIVMLPQGDFKRMLDSNSADKEKIFRNIFQTNQFEAFQEKLKEKAKELKKERDSYEQAVGLAFQTILTKENDRLEKAIEQFNVLAALEEIEKVILSDTAKLTENKQSIRQLQEQKTAYERLIERLEKKACLNKEKFELDETEQIIKTYTQQLSQSEEALKLAEAKKTVNQLSEDSRTAETKCGQLKQEQKTLTKALDEAQKQKDVIQKEVVGLNSLREAIQKLSNELDRMKEAEKKQEAIILSEKQIKENKAKRLELTKNGRELKETISQCQTELKTLQTLKNLFPKHYEEITALKDRKSQMSQKLEKLNELCDLRKEGAKVKESFSEANKELKQISQTWQTAKEAYFSNIAVVLAGDLKENEPCPVCGGTDHPNIAHVTDDTVSKEAVDRLEKDKLTAEAKYNKIAAHLQQLSEAVGKRCKELGINHVDADEQLKATQTEVKQISEALDGLEKDLRQMQKQVEQEGQLTNKLETLQTKERGLSDSLVQLKADEEHQTKRIGELKEESEELRASLSFESEKEIREAIEAKDKLISEIEKKAAENQKTVQELSGNLSANKRALELTEEQLETVTKKQSEAEKDFTHLVEESELEENFETVLLEEETAKKMRTAISDYEKARHSLTVQQREVDEFLEKEETLLSLTDYQEKYAEIDLVLPKLEDSRDDLVKSVNQNQQAFDSIHRHQEKSDEIEKDYQIYNELSLMASGTSNETDRISFERYVLGIYFDEILLAANERFGEMTNNRYELKRKMDAAKGNKPKGLDMDVFDLETGKMRGVNTLSGGESFKASLALALGLSDVIQSQSGGVSVDTLFIDEGFGTLDSDSLDKAIQTLLDLHKKGRLVGIISHVDELKTRIPSHIVVEKTAEGSKVSVQSV</sequence>
<evidence type="ECO:0000313" key="7">
    <source>
        <dbReference type="Proteomes" id="UP000238205"/>
    </source>
</evidence>
<reference evidence="6 7" key="1">
    <citation type="submission" date="2018-03" db="EMBL/GenBank/DDBJ databases">
        <title>Genomic Encyclopedia of Archaeal and Bacterial Type Strains, Phase II (KMG-II): from individual species to whole genera.</title>
        <authorList>
            <person name="Goeker M."/>
        </authorList>
    </citation>
    <scope>NUCLEOTIDE SEQUENCE [LARGE SCALE GENOMIC DNA]</scope>
    <source>
        <strain evidence="6 7">DSM 13175</strain>
    </source>
</reference>
<dbReference type="InterPro" id="IPR038729">
    <property type="entry name" value="Rad50/SbcC_AAA"/>
</dbReference>
<comment type="similarity">
    <text evidence="1">Belongs to the SMC family. SbcC subfamily.</text>
</comment>
<dbReference type="AlphaFoldDB" id="A0A2T0VVU1"/>
<comment type="caution">
    <text evidence="6">The sequence shown here is derived from an EMBL/GenBank/DDBJ whole genome shotgun (WGS) entry which is preliminary data.</text>
</comment>
<dbReference type="RefSeq" id="WP_106196007.1">
    <property type="nucleotide sequence ID" value="NZ_PVTO01000034.1"/>
</dbReference>
<keyword evidence="6" id="KW-0269">Exonuclease</keyword>
<dbReference type="OrthoDB" id="9795626at2"/>